<dbReference type="AlphaFoldDB" id="A0A060I245"/>
<protein>
    <submittedName>
        <fullName evidence="1">Uncharacterized protein</fullName>
    </submittedName>
</protein>
<evidence type="ECO:0000313" key="1">
    <source>
        <dbReference type="EMBL" id="AIC29243.1"/>
    </source>
</evidence>
<dbReference type="KEGG" id="rei:IE4771_CH04194"/>
<reference evidence="1 2" key="1">
    <citation type="submission" date="2013-12" db="EMBL/GenBank/DDBJ databases">
        <title>Complete genome sequence of Rhizobium etli bv. mimosae IE4771.</title>
        <authorList>
            <person name="Bustos P."/>
            <person name="Santamaria R.I."/>
            <person name="Lozano L."/>
            <person name="Ormeno-Orrillo E."/>
            <person name="Rogel M.A."/>
            <person name="Romero D."/>
            <person name="Cevallos M.A."/>
            <person name="Martinez-Romero E."/>
            <person name="Gonzalez V."/>
        </authorList>
    </citation>
    <scope>NUCLEOTIDE SEQUENCE [LARGE SCALE GENOMIC DNA]</scope>
    <source>
        <strain evidence="1 2">IE4771</strain>
    </source>
</reference>
<dbReference type="EMBL" id="CP006986">
    <property type="protein sequence ID" value="AIC29243.1"/>
    <property type="molecule type" value="Genomic_DNA"/>
</dbReference>
<sequence length="79" mass="8439">MSDAQDEIFCCDSLKGVVAELPEPAAPTVYRADNGVVMMVVGLVQTEEGLGYLDQAILHCPFCGTKLQDAKAIAEKVSH</sequence>
<dbReference type="HOGENOM" id="CLU_2619554_0_0_5"/>
<evidence type="ECO:0000313" key="2">
    <source>
        <dbReference type="Proteomes" id="UP000027180"/>
    </source>
</evidence>
<gene>
    <name evidence="1" type="ORF">IE4771_CH04194</name>
</gene>
<accession>A0A060I245</accession>
<dbReference type="Proteomes" id="UP000027180">
    <property type="component" value="Chromosome"/>
</dbReference>
<proteinExistence type="predicted"/>
<organism evidence="1 2">
    <name type="scientific">Rhizobium etli bv. mimosae str. IE4771</name>
    <dbReference type="NCBI Taxonomy" id="1432050"/>
    <lineage>
        <taxon>Bacteria</taxon>
        <taxon>Pseudomonadati</taxon>
        <taxon>Pseudomonadota</taxon>
        <taxon>Alphaproteobacteria</taxon>
        <taxon>Hyphomicrobiales</taxon>
        <taxon>Rhizobiaceae</taxon>
        <taxon>Rhizobium/Agrobacterium group</taxon>
        <taxon>Rhizobium</taxon>
    </lineage>
</organism>
<dbReference type="RefSeq" id="WP_009984701.1">
    <property type="nucleotide sequence ID" value="NZ_CP006986.1"/>
</dbReference>
<dbReference type="OrthoDB" id="8379630at2"/>
<name>A0A060I245_RHIET</name>